<reference evidence="12" key="1">
    <citation type="submission" date="2019-02" db="EMBL/GenBank/DDBJ databases">
        <authorList>
            <person name="Li S.-H."/>
        </authorList>
    </citation>
    <scope>NUCLEOTIDE SEQUENCE</scope>
    <source>
        <strain evidence="12">IMCC14734</strain>
    </source>
</reference>
<gene>
    <name evidence="12" type="primary">prsK</name>
    <name evidence="12" type="ORF">EYC98_10440</name>
</gene>
<proteinExistence type="predicted"/>
<keyword evidence="13" id="KW-1185">Reference proteome</keyword>
<dbReference type="NCBIfam" id="TIGR02916">
    <property type="entry name" value="PEP_his_kin"/>
    <property type="match status" value="1"/>
</dbReference>
<evidence type="ECO:0000256" key="7">
    <source>
        <dbReference type="ARBA" id="ARBA00022741"/>
    </source>
</evidence>
<feature type="transmembrane region" description="Helical" evidence="10">
    <location>
        <begin position="257"/>
        <end position="279"/>
    </location>
</feature>
<evidence type="ECO:0000256" key="9">
    <source>
        <dbReference type="ARBA" id="ARBA00022840"/>
    </source>
</evidence>
<keyword evidence="10" id="KW-1133">Transmembrane helix</keyword>
<feature type="transmembrane region" description="Helical" evidence="10">
    <location>
        <begin position="96"/>
        <end position="116"/>
    </location>
</feature>
<dbReference type="Pfam" id="PF02518">
    <property type="entry name" value="HATPase_c"/>
    <property type="match status" value="1"/>
</dbReference>
<keyword evidence="6 12" id="KW-0808">Transferase</keyword>
<dbReference type="Gene3D" id="3.30.450.40">
    <property type="match status" value="1"/>
</dbReference>
<feature type="transmembrane region" description="Helical" evidence="10">
    <location>
        <begin position="122"/>
        <end position="147"/>
    </location>
</feature>
<dbReference type="InterPro" id="IPR036097">
    <property type="entry name" value="HisK_dim/P_sf"/>
</dbReference>
<feature type="domain" description="Histidine kinase" evidence="11">
    <location>
        <begin position="478"/>
        <end position="681"/>
    </location>
</feature>
<sequence length="688" mass="76913">MTYSIGLYGYLFAAVSYFILTALFLVTWRGKIFATLVIFASVSTVVWTAMMAAAYWSQAVPLVVMDFFELCRSISWCLLLLRIFELRGDEETTRYSSLLLLFAALVLSLLVLLPYFVSAFPFIGWINITAKPAVWLSVAIVSLVLVEQIFRNSSNDERWAIKYMCVGLGIVFAFDFYLYAEALLLGHVNPFLVSIRGIVSALAAPLIAVSVARNPSWDLRIHVSRQVVFHSFTLMAAGVYLLAMSLFGYLIRYFGGSWGGVVQVMFLCTSGIVLVVMLFSDRIRAKIRVLLSKHFFSFKYDYRDEWSNFTRNLAGAVDNVPARVITSVAGLVNSTGGRLWVKQESGRYEFVEQWQAGASISLSENELDNIARFIQGTGWVIDLEEYRSQPGIYENLTIPQKLLDDPRFWLIVPLIFDEEPLGLLLLLEPDTSMSINWEDRDLLKVAGQQAAMHLAQYHANRALVQARQFEAFNRLSAYVVHDLKNILAQQSLIVSNAEKHKHNPVFVDDVIKTVRNSVDRMSRLMEQMRSGIRGSSPRALNLAELLGDIVERCAAREPSPSLKIIDAALVVEADAEQLSTVFSHIIQNAQEASLKDQPIEVTLLAGQHQAIVLVEDHGQGMEAEFIENRLFKPFDSTKGLTGMGVGAFESREYIRSLGGDISVNSDLGLGSIFTIVIPCAEDSEDISL</sequence>
<dbReference type="EC" id="2.7.13.3" evidence="3"/>
<keyword evidence="4" id="KW-1003">Cell membrane</keyword>
<organism evidence="12 13">
    <name type="scientific">Candidatus Litorirhabdus singularis</name>
    <dbReference type="NCBI Taxonomy" id="2518993"/>
    <lineage>
        <taxon>Bacteria</taxon>
        <taxon>Pseudomonadati</taxon>
        <taxon>Pseudomonadota</taxon>
        <taxon>Gammaproteobacteria</taxon>
        <taxon>Cellvibrionales</taxon>
        <taxon>Halieaceae</taxon>
        <taxon>Candidatus Litorirhabdus</taxon>
    </lineage>
</organism>
<dbReference type="InterPro" id="IPR003661">
    <property type="entry name" value="HisK_dim/P_dom"/>
</dbReference>
<keyword evidence="7" id="KW-0547">Nucleotide-binding</keyword>
<protein>
    <recommendedName>
        <fullName evidence="3">histidine kinase</fullName>
        <ecNumber evidence="3">2.7.13.3</ecNumber>
    </recommendedName>
</protein>
<keyword evidence="8 12" id="KW-0418">Kinase</keyword>
<feature type="transmembrane region" description="Helical" evidence="10">
    <location>
        <begin position="62"/>
        <end position="84"/>
    </location>
</feature>
<keyword evidence="10" id="KW-0812">Transmembrane</keyword>
<feature type="transmembrane region" description="Helical" evidence="10">
    <location>
        <begin position="232"/>
        <end position="251"/>
    </location>
</feature>
<keyword evidence="9" id="KW-0067">ATP-binding</keyword>
<dbReference type="EMBL" id="SHNN01000002">
    <property type="protein sequence ID" value="MCX2981281.1"/>
    <property type="molecule type" value="Genomic_DNA"/>
</dbReference>
<dbReference type="Proteomes" id="UP001143362">
    <property type="component" value="Unassembled WGS sequence"/>
</dbReference>
<feature type="transmembrane region" description="Helical" evidence="10">
    <location>
        <begin position="6"/>
        <end position="26"/>
    </location>
</feature>
<dbReference type="CDD" id="cd00082">
    <property type="entry name" value="HisKA"/>
    <property type="match status" value="1"/>
</dbReference>
<dbReference type="InterPro" id="IPR029016">
    <property type="entry name" value="GAF-like_dom_sf"/>
</dbReference>
<evidence type="ECO:0000256" key="6">
    <source>
        <dbReference type="ARBA" id="ARBA00022679"/>
    </source>
</evidence>
<accession>A0ABT3TG49</accession>
<dbReference type="InterPro" id="IPR003594">
    <property type="entry name" value="HATPase_dom"/>
</dbReference>
<dbReference type="PRINTS" id="PR00344">
    <property type="entry name" value="BCTRLSENSOR"/>
</dbReference>
<evidence type="ECO:0000313" key="13">
    <source>
        <dbReference type="Proteomes" id="UP001143362"/>
    </source>
</evidence>
<dbReference type="Gene3D" id="1.10.287.130">
    <property type="match status" value="1"/>
</dbReference>
<evidence type="ECO:0000259" key="11">
    <source>
        <dbReference type="PROSITE" id="PS50109"/>
    </source>
</evidence>
<comment type="catalytic activity">
    <reaction evidence="1">
        <text>ATP + protein L-histidine = ADP + protein N-phospho-L-histidine.</text>
        <dbReference type="EC" id="2.7.13.3"/>
    </reaction>
</comment>
<comment type="caution">
    <text evidence="12">The sequence shown here is derived from an EMBL/GenBank/DDBJ whole genome shotgun (WGS) entry which is preliminary data.</text>
</comment>
<dbReference type="RefSeq" id="WP_279245284.1">
    <property type="nucleotide sequence ID" value="NZ_SHNN01000002.1"/>
</dbReference>
<evidence type="ECO:0000313" key="12">
    <source>
        <dbReference type="EMBL" id="MCX2981281.1"/>
    </source>
</evidence>
<dbReference type="GO" id="GO:0004673">
    <property type="term" value="F:protein histidine kinase activity"/>
    <property type="evidence" value="ECO:0007669"/>
    <property type="project" value="UniProtKB-EC"/>
</dbReference>
<evidence type="ECO:0000256" key="1">
    <source>
        <dbReference type="ARBA" id="ARBA00000085"/>
    </source>
</evidence>
<dbReference type="PROSITE" id="PS50109">
    <property type="entry name" value="HIS_KIN"/>
    <property type="match status" value="1"/>
</dbReference>
<dbReference type="InterPro" id="IPR005467">
    <property type="entry name" value="His_kinase_dom"/>
</dbReference>
<dbReference type="PANTHER" id="PTHR44936:SF10">
    <property type="entry name" value="SENSOR PROTEIN RSTB"/>
    <property type="match status" value="1"/>
</dbReference>
<feature type="transmembrane region" description="Helical" evidence="10">
    <location>
        <begin position="159"/>
        <end position="179"/>
    </location>
</feature>
<dbReference type="PANTHER" id="PTHR44936">
    <property type="entry name" value="SENSOR PROTEIN CREC"/>
    <property type="match status" value="1"/>
</dbReference>
<evidence type="ECO:0000256" key="5">
    <source>
        <dbReference type="ARBA" id="ARBA00022553"/>
    </source>
</evidence>
<evidence type="ECO:0000256" key="8">
    <source>
        <dbReference type="ARBA" id="ARBA00022777"/>
    </source>
</evidence>
<evidence type="ECO:0000256" key="4">
    <source>
        <dbReference type="ARBA" id="ARBA00022475"/>
    </source>
</evidence>
<dbReference type="SUPFAM" id="SSF55874">
    <property type="entry name" value="ATPase domain of HSP90 chaperone/DNA topoisomerase II/histidine kinase"/>
    <property type="match status" value="1"/>
</dbReference>
<dbReference type="Gene3D" id="3.30.565.10">
    <property type="entry name" value="Histidine kinase-like ATPase, C-terminal domain"/>
    <property type="match status" value="1"/>
</dbReference>
<dbReference type="InterPro" id="IPR014265">
    <property type="entry name" value="XrtA/PrsK"/>
</dbReference>
<dbReference type="InterPro" id="IPR036890">
    <property type="entry name" value="HATPase_C_sf"/>
</dbReference>
<dbReference type="SMART" id="SM00387">
    <property type="entry name" value="HATPase_c"/>
    <property type="match status" value="1"/>
</dbReference>
<feature type="transmembrane region" description="Helical" evidence="10">
    <location>
        <begin position="33"/>
        <end position="56"/>
    </location>
</feature>
<evidence type="ECO:0000256" key="3">
    <source>
        <dbReference type="ARBA" id="ARBA00012438"/>
    </source>
</evidence>
<feature type="transmembrane region" description="Helical" evidence="10">
    <location>
        <begin position="191"/>
        <end position="212"/>
    </location>
</feature>
<dbReference type="SUPFAM" id="SSF47384">
    <property type="entry name" value="Homodimeric domain of signal transducing histidine kinase"/>
    <property type="match status" value="1"/>
</dbReference>
<keyword evidence="10" id="KW-0472">Membrane</keyword>
<evidence type="ECO:0000256" key="10">
    <source>
        <dbReference type="SAM" id="Phobius"/>
    </source>
</evidence>
<name>A0ABT3TG49_9GAMM</name>
<dbReference type="InterPro" id="IPR050980">
    <property type="entry name" value="2C_sensor_his_kinase"/>
</dbReference>
<keyword evidence="5" id="KW-0597">Phosphoprotein</keyword>
<dbReference type="SUPFAM" id="SSF55781">
    <property type="entry name" value="GAF domain-like"/>
    <property type="match status" value="1"/>
</dbReference>
<evidence type="ECO:0000256" key="2">
    <source>
        <dbReference type="ARBA" id="ARBA00004651"/>
    </source>
</evidence>
<dbReference type="SMART" id="SM00388">
    <property type="entry name" value="HisKA"/>
    <property type="match status" value="1"/>
</dbReference>
<comment type="subcellular location">
    <subcellularLocation>
        <location evidence="2">Cell membrane</location>
        <topology evidence="2">Multi-pass membrane protein</topology>
    </subcellularLocation>
</comment>
<dbReference type="InterPro" id="IPR004358">
    <property type="entry name" value="Sig_transdc_His_kin-like_C"/>
</dbReference>